<gene>
    <name evidence="2" type="primary">LOC105044375</name>
</gene>
<name>A0A6J0PHX1_ELAGV</name>
<proteinExistence type="predicted"/>
<reference evidence="2" key="1">
    <citation type="submission" date="2025-08" db="UniProtKB">
        <authorList>
            <consortium name="RefSeq"/>
        </authorList>
    </citation>
    <scope>IDENTIFICATION</scope>
</reference>
<dbReference type="InParanoid" id="A0A6J0PHX1"/>
<dbReference type="Proteomes" id="UP000504607">
    <property type="component" value="Chromosome 5"/>
</dbReference>
<dbReference type="OrthoDB" id="19768at2759"/>
<dbReference type="CDD" id="cd00167">
    <property type="entry name" value="SANT"/>
    <property type="match status" value="1"/>
</dbReference>
<dbReference type="InterPro" id="IPR001005">
    <property type="entry name" value="SANT/Myb"/>
</dbReference>
<keyword evidence="1" id="KW-1185">Reference proteome</keyword>
<dbReference type="PANTHER" id="PTHR14000">
    <property type="entry name" value="FINGER CCCH DOMAIN PROTEIN, PUTATIVE (DUF3755)-RELATED"/>
    <property type="match status" value="1"/>
</dbReference>
<evidence type="ECO:0000313" key="1">
    <source>
        <dbReference type="Proteomes" id="UP000504607"/>
    </source>
</evidence>
<dbReference type="PANTHER" id="PTHR14000:SF1">
    <property type="entry name" value="HISTONE H2A DEUBIQUITINASE (DUF3755)"/>
    <property type="match status" value="1"/>
</dbReference>
<accession>A0A6J0PHX1</accession>
<organism evidence="1 2">
    <name type="scientific">Elaeis guineensis var. tenera</name>
    <name type="common">Oil palm</name>
    <dbReference type="NCBI Taxonomy" id="51953"/>
    <lineage>
        <taxon>Eukaryota</taxon>
        <taxon>Viridiplantae</taxon>
        <taxon>Streptophyta</taxon>
        <taxon>Embryophyta</taxon>
        <taxon>Tracheophyta</taxon>
        <taxon>Spermatophyta</taxon>
        <taxon>Magnoliopsida</taxon>
        <taxon>Liliopsida</taxon>
        <taxon>Arecaceae</taxon>
        <taxon>Arecoideae</taxon>
        <taxon>Cocoseae</taxon>
        <taxon>Elaeidinae</taxon>
        <taxon>Elaeis</taxon>
    </lineage>
</organism>
<evidence type="ECO:0000313" key="2">
    <source>
        <dbReference type="RefSeq" id="XP_019706073.1"/>
    </source>
</evidence>
<sequence>MAESGNPYWCQGESSGSAVASTSYAVPGAAMFCTLPSALTHDPGVTEWSKEEQATLERGLVEYDGHPPPLRYLNISKDLPNKTVREVALRVQWMEKRCGRRMKDQEGIQIPSTETMDITQELSLDGNETVLPGKELVQNEQIFAQVSSNHASLQIHENVQLFAIARDNINKNLDWSNRVSNLWERMAPMPVINENLLNFILRK</sequence>
<protein>
    <submittedName>
        <fullName evidence="2">Uncharacterized protein LOC105044375 isoform X1</fullName>
    </submittedName>
</protein>
<dbReference type="Gene3D" id="1.10.10.60">
    <property type="entry name" value="Homeodomain-like"/>
    <property type="match status" value="1"/>
</dbReference>
<dbReference type="RefSeq" id="XP_019706073.1">
    <property type="nucleotide sequence ID" value="XM_019850514.2"/>
</dbReference>
<dbReference type="AlphaFoldDB" id="A0A6J0PHX1"/>